<dbReference type="Proteomes" id="UP000252015">
    <property type="component" value="Unassembled WGS sequence"/>
</dbReference>
<dbReference type="Gene3D" id="3.30.530.20">
    <property type="match status" value="1"/>
</dbReference>
<keyword evidence="3" id="KW-1185">Reference proteome</keyword>
<reference evidence="2 3" key="1">
    <citation type="submission" date="2018-05" db="EMBL/GenBank/DDBJ databases">
        <authorList>
            <consortium name="IHU Genomes"/>
        </authorList>
    </citation>
    <scope>NUCLEOTIDE SEQUENCE [LARGE SCALE GENOMIC DNA]</scope>
    <source>
        <strain evidence="2 3">P7336</strain>
    </source>
</reference>
<gene>
    <name evidence="2" type="ORF">MSP7336_03413</name>
</gene>
<feature type="region of interest" description="Disordered" evidence="1">
    <location>
        <begin position="118"/>
        <end position="150"/>
    </location>
</feature>
<proteinExistence type="predicted"/>
<evidence type="ECO:0000313" key="3">
    <source>
        <dbReference type="Proteomes" id="UP000252015"/>
    </source>
</evidence>
<dbReference type="AlphaFoldDB" id="A0A375Z1Z1"/>
<sequence length="310" mass="34993">MAVPCRALVQVPYSDQGKYMTDQKLIDHWMQGCAIQRIMFRDGLVLNFDDDNELVVAVPLRLTLPATATAPREVVSIDPIDPAVEERQLFDFSGATCTEAVWDDTGNLHLEFADGPRLRRLPGTRQGTGGAPRRAGERRRLNPPSVHQRDTEHAWIRSMQGSATVHMKAPADKIWQLIADVRNTGRFSPETFEAEWLDGADGPALGARFRGHVRRNEIGPVYWTTCRVTACEPGREFGFEVLVGDRAVNNWHYKLSPTADGTDVTESFRLNSSPLTTVYYWLFGGFLRQRRNIRDMTKTLQRIKDVVEAP</sequence>
<dbReference type="Pfam" id="PF10604">
    <property type="entry name" value="Polyketide_cyc2"/>
    <property type="match status" value="1"/>
</dbReference>
<evidence type="ECO:0000313" key="2">
    <source>
        <dbReference type="EMBL" id="SRX95149.1"/>
    </source>
</evidence>
<dbReference type="STRING" id="29313.BHQ16_12635"/>
<name>A0A375Z1Z1_MYCSH</name>
<dbReference type="EMBL" id="UEGW01000001">
    <property type="protein sequence ID" value="SRX95149.1"/>
    <property type="molecule type" value="Genomic_DNA"/>
</dbReference>
<evidence type="ECO:0008006" key="4">
    <source>
        <dbReference type="Google" id="ProtNLM"/>
    </source>
</evidence>
<dbReference type="InterPro" id="IPR046179">
    <property type="entry name" value="DUF6188"/>
</dbReference>
<dbReference type="CDD" id="cd07812">
    <property type="entry name" value="SRPBCC"/>
    <property type="match status" value="1"/>
</dbReference>
<dbReference type="SUPFAM" id="SSF55961">
    <property type="entry name" value="Bet v1-like"/>
    <property type="match status" value="1"/>
</dbReference>
<dbReference type="Pfam" id="PF19686">
    <property type="entry name" value="DUF6188"/>
    <property type="match status" value="1"/>
</dbReference>
<dbReference type="InterPro" id="IPR023393">
    <property type="entry name" value="START-like_dom_sf"/>
</dbReference>
<organism evidence="2 3">
    <name type="scientific">Mycobacterium shimoidei</name>
    <dbReference type="NCBI Taxonomy" id="29313"/>
    <lineage>
        <taxon>Bacteria</taxon>
        <taxon>Bacillati</taxon>
        <taxon>Actinomycetota</taxon>
        <taxon>Actinomycetes</taxon>
        <taxon>Mycobacteriales</taxon>
        <taxon>Mycobacteriaceae</taxon>
        <taxon>Mycobacterium</taxon>
    </lineage>
</organism>
<protein>
    <recommendedName>
        <fullName evidence="4">Cyclase</fullName>
    </recommendedName>
</protein>
<accession>A0A375Z1Z1</accession>
<dbReference type="InterPro" id="IPR019587">
    <property type="entry name" value="Polyketide_cyclase/dehydratase"/>
</dbReference>
<evidence type="ECO:0000256" key="1">
    <source>
        <dbReference type="SAM" id="MobiDB-lite"/>
    </source>
</evidence>